<dbReference type="Proteomes" id="UP000287166">
    <property type="component" value="Unassembled WGS sequence"/>
</dbReference>
<keyword evidence="3" id="KW-1185">Reference proteome</keyword>
<protein>
    <submittedName>
        <fullName evidence="2">Uncharacterized protein</fullName>
    </submittedName>
</protein>
<feature type="region of interest" description="Disordered" evidence="1">
    <location>
        <begin position="520"/>
        <end position="550"/>
    </location>
</feature>
<dbReference type="AlphaFoldDB" id="A0A401GZP8"/>
<accession>A0A401GZP8</accession>
<feature type="region of interest" description="Disordered" evidence="1">
    <location>
        <begin position="96"/>
        <end position="121"/>
    </location>
</feature>
<dbReference type="OrthoDB" id="3071736at2759"/>
<feature type="compositionally biased region" description="Low complexity" evidence="1">
    <location>
        <begin position="472"/>
        <end position="490"/>
    </location>
</feature>
<evidence type="ECO:0000313" key="3">
    <source>
        <dbReference type="Proteomes" id="UP000287166"/>
    </source>
</evidence>
<evidence type="ECO:0000313" key="2">
    <source>
        <dbReference type="EMBL" id="GBE87628.1"/>
    </source>
</evidence>
<dbReference type="GeneID" id="38784545"/>
<comment type="caution">
    <text evidence="2">The sequence shown here is derived from an EMBL/GenBank/DDBJ whole genome shotgun (WGS) entry which is preliminary data.</text>
</comment>
<sequence length="675" mass="72996">MDLPSAIDSLSMSRKQLDEKLQLLQQLCSQGFDESTESPSARKTSVDSDTWIHAEYQWALDEARDSAISLSSVLHQVDEEATDACMPHAYDPTLFPPPHSTLSHNNSKHQRACSDKDKPLPDIPGTPSALGCVYTSWPPSPRTPPPSPCAPGRVFSSTLPRSSASTSMFYTSPLSTRSTSLPTSSVLSTEVVRPVMPSSTTVSASRAASQRHTNYPSISSTLELLEERETEAERRAGVYVTGTNETAVDEMAAASARRGSNASMSHVNAEAPKLHLGLGKMGPKRKQRPALPALSTSVSSPQLRTLAVQSASPSLGSATSTNLPSAFTATSQKFIDASAPSTLTAAPFTRSGAMANGETDDDQQLPSRWSLDSVVSRHARASFLPVHIPLPASPTTQSPTSKGSTRDRLISFISRGRSGSLGKTLPPVIPAAEEALTGRNSLTKEPHFLMVSSRPSLSSPLTTPVNSHFPVNSSPSSSNTSSAASLPTPTDAMLDPFSATADSCIPVESAHASSDVQDFHLPDIPVAPSLPPSPPPEPTLPLPSPSMPSQSFLVPQRPHTFFSALALKRRLRRRAKKLVISGIEGPDALASVQQLRNPHDEAERERRIEERRRRLTNVVHWCESFGALRKVERKDDGSLHVYWRQWEVADMVCRVQAQVYIKEVGRVNLAWHYIS</sequence>
<gene>
    <name evidence="2" type="ORF">SCP_1103050</name>
</gene>
<name>A0A401GZP8_9APHY</name>
<reference evidence="2 3" key="1">
    <citation type="journal article" date="2018" name="Sci. Rep.">
        <title>Genome sequence of the cauliflower mushroom Sparassis crispa (Hanabiratake) and its association with beneficial usage.</title>
        <authorList>
            <person name="Kiyama R."/>
            <person name="Furutani Y."/>
            <person name="Kawaguchi K."/>
            <person name="Nakanishi T."/>
        </authorList>
    </citation>
    <scope>NUCLEOTIDE SEQUENCE [LARGE SCALE GENOMIC DNA]</scope>
</reference>
<dbReference type="STRING" id="139825.A0A401GZP8"/>
<evidence type="ECO:0000256" key="1">
    <source>
        <dbReference type="SAM" id="MobiDB-lite"/>
    </source>
</evidence>
<feature type="compositionally biased region" description="Pro residues" evidence="1">
    <location>
        <begin position="528"/>
        <end position="546"/>
    </location>
</feature>
<feature type="region of interest" description="Disordered" evidence="1">
    <location>
        <begin position="453"/>
        <end position="494"/>
    </location>
</feature>
<dbReference type="EMBL" id="BFAD01000011">
    <property type="protein sequence ID" value="GBE87628.1"/>
    <property type="molecule type" value="Genomic_DNA"/>
</dbReference>
<organism evidence="2 3">
    <name type="scientific">Sparassis crispa</name>
    <dbReference type="NCBI Taxonomy" id="139825"/>
    <lineage>
        <taxon>Eukaryota</taxon>
        <taxon>Fungi</taxon>
        <taxon>Dikarya</taxon>
        <taxon>Basidiomycota</taxon>
        <taxon>Agaricomycotina</taxon>
        <taxon>Agaricomycetes</taxon>
        <taxon>Polyporales</taxon>
        <taxon>Sparassidaceae</taxon>
        <taxon>Sparassis</taxon>
    </lineage>
</organism>
<dbReference type="InParanoid" id="A0A401GZP8"/>
<dbReference type="RefSeq" id="XP_027618541.1">
    <property type="nucleotide sequence ID" value="XM_027762740.1"/>
</dbReference>
<proteinExistence type="predicted"/>
<feature type="compositionally biased region" description="Low complexity" evidence="1">
    <location>
        <begin position="453"/>
        <end position="464"/>
    </location>
</feature>